<keyword evidence="3" id="KW-1185">Reference proteome</keyword>
<evidence type="ECO:0000313" key="3">
    <source>
        <dbReference type="Proteomes" id="UP001054945"/>
    </source>
</evidence>
<feature type="region of interest" description="Disordered" evidence="1">
    <location>
        <begin position="54"/>
        <end position="82"/>
    </location>
</feature>
<dbReference type="EMBL" id="BPLR01002405">
    <property type="protein sequence ID" value="GIX73410.1"/>
    <property type="molecule type" value="Genomic_DNA"/>
</dbReference>
<evidence type="ECO:0000313" key="2">
    <source>
        <dbReference type="EMBL" id="GIX73410.1"/>
    </source>
</evidence>
<proteinExistence type="predicted"/>
<sequence>MAPPGLKPETCGTECQSARHSTIQTHNTSSVDILDIGLWTLFRNAKKKACSILNDATSSKGGPMNVEGGKGTSPRTSRSMEDGSINLDTLSARWQITTTHITSSSSAV</sequence>
<dbReference type="AlphaFoldDB" id="A0AAV4MND2"/>
<organism evidence="2 3">
    <name type="scientific">Caerostris extrusa</name>
    <name type="common">Bark spider</name>
    <name type="synonym">Caerostris bankana</name>
    <dbReference type="NCBI Taxonomy" id="172846"/>
    <lineage>
        <taxon>Eukaryota</taxon>
        <taxon>Metazoa</taxon>
        <taxon>Ecdysozoa</taxon>
        <taxon>Arthropoda</taxon>
        <taxon>Chelicerata</taxon>
        <taxon>Arachnida</taxon>
        <taxon>Araneae</taxon>
        <taxon>Araneomorphae</taxon>
        <taxon>Entelegynae</taxon>
        <taxon>Araneoidea</taxon>
        <taxon>Araneidae</taxon>
        <taxon>Caerostris</taxon>
    </lineage>
</organism>
<accession>A0AAV4MND2</accession>
<name>A0AAV4MND2_CAEEX</name>
<gene>
    <name evidence="2" type="ORF">CEXT_188001</name>
</gene>
<protein>
    <submittedName>
        <fullName evidence="2">Uncharacterized protein</fullName>
    </submittedName>
</protein>
<evidence type="ECO:0000256" key="1">
    <source>
        <dbReference type="SAM" id="MobiDB-lite"/>
    </source>
</evidence>
<reference evidence="2 3" key="1">
    <citation type="submission" date="2021-06" db="EMBL/GenBank/DDBJ databases">
        <title>Caerostris extrusa draft genome.</title>
        <authorList>
            <person name="Kono N."/>
            <person name="Arakawa K."/>
        </authorList>
    </citation>
    <scope>NUCLEOTIDE SEQUENCE [LARGE SCALE GENOMIC DNA]</scope>
</reference>
<dbReference type="Proteomes" id="UP001054945">
    <property type="component" value="Unassembled WGS sequence"/>
</dbReference>
<comment type="caution">
    <text evidence="2">The sequence shown here is derived from an EMBL/GenBank/DDBJ whole genome shotgun (WGS) entry which is preliminary data.</text>
</comment>